<evidence type="ECO:0000256" key="4">
    <source>
        <dbReference type="ARBA" id="ARBA00011894"/>
    </source>
</evidence>
<comment type="cofactor">
    <cofactor evidence="1">
        <name>Mg(2+)</name>
        <dbReference type="ChEBI" id="CHEBI:18420"/>
    </cofactor>
</comment>
<evidence type="ECO:0000259" key="11">
    <source>
        <dbReference type="Pfam" id="PF14681"/>
    </source>
</evidence>
<keyword evidence="8" id="KW-0547">Nucleotide-binding</keyword>
<dbReference type="PANTHER" id="PTHR32315">
    <property type="entry name" value="ADENINE PHOSPHORIBOSYLTRANSFERASE"/>
    <property type="match status" value="1"/>
</dbReference>
<accession>A0A8H7BP45</accession>
<evidence type="ECO:0000256" key="9">
    <source>
        <dbReference type="ARBA" id="ARBA00023134"/>
    </source>
</evidence>
<feature type="transmembrane region" description="Helical" evidence="10">
    <location>
        <begin position="499"/>
        <end position="524"/>
    </location>
</feature>
<keyword evidence="10" id="KW-1133">Transmembrane helix</keyword>
<evidence type="ECO:0000256" key="5">
    <source>
        <dbReference type="ARBA" id="ARBA00022533"/>
    </source>
</evidence>
<evidence type="ECO:0000313" key="13">
    <source>
        <dbReference type="Proteomes" id="UP000605846"/>
    </source>
</evidence>
<evidence type="ECO:0000256" key="7">
    <source>
        <dbReference type="ARBA" id="ARBA00022679"/>
    </source>
</evidence>
<keyword evidence="5" id="KW-0021">Allosteric enzyme</keyword>
<organism evidence="12 13">
    <name type="scientific">Apophysomyces ossiformis</name>
    <dbReference type="NCBI Taxonomy" id="679940"/>
    <lineage>
        <taxon>Eukaryota</taxon>
        <taxon>Fungi</taxon>
        <taxon>Fungi incertae sedis</taxon>
        <taxon>Mucoromycota</taxon>
        <taxon>Mucoromycotina</taxon>
        <taxon>Mucoromycetes</taxon>
        <taxon>Mucorales</taxon>
        <taxon>Mucorineae</taxon>
        <taxon>Mucoraceae</taxon>
        <taxon>Apophysomyces</taxon>
    </lineage>
</organism>
<comment type="pathway">
    <text evidence="2">Pyrimidine metabolism; UMP biosynthesis via salvage pathway; UMP from uracil: step 1/1.</text>
</comment>
<dbReference type="Pfam" id="PF14681">
    <property type="entry name" value="UPRTase"/>
    <property type="match status" value="1"/>
</dbReference>
<gene>
    <name evidence="12" type="ORF">EC973_001403</name>
</gene>
<dbReference type="EC" id="2.4.2.9" evidence="4"/>
<keyword evidence="6" id="KW-0328">Glycosyltransferase</keyword>
<feature type="transmembrane region" description="Helical" evidence="10">
    <location>
        <begin position="470"/>
        <end position="493"/>
    </location>
</feature>
<evidence type="ECO:0000256" key="3">
    <source>
        <dbReference type="ARBA" id="ARBA00009516"/>
    </source>
</evidence>
<keyword evidence="7" id="KW-0808">Transferase</keyword>
<dbReference type="InterPro" id="IPR029057">
    <property type="entry name" value="PRTase-like"/>
</dbReference>
<evidence type="ECO:0000256" key="1">
    <source>
        <dbReference type="ARBA" id="ARBA00001946"/>
    </source>
</evidence>
<sequence>MSSSATLHISQHPIVATKLSQLREANQPPKAVRELMKDLTSLLAYEASTDLKLSHEKTLQSPYAPYQAAELKDRVALVPVLRSGLGLVDGFLALFPDAPVLHLGLYREKVTLQPVEYYNKLPHNPNVDICFVLDSIIATGNTSVATVNILKEWGIPGPQIKFVSILGSQRGVAHLQEEHPDIHIFVGAVDENLDDKGRQPVRSIAVNKLKTKGGFHASYFLDLDSVSYGGSSKQNLLQDGQCHQINQLQDGWQTRESDDWMYYRQQYVEVYLSDMNVTLATVGGCCAPNRHKPSGFVYEEEHGQPNDTRIVRIADEPLIQRITVEGWYMKQFVDDHAMNLTLLASINIPDKQSILYSVAINRAMLVNYQFLDKNNVLIRNYTSPVLRQVAAIPDVTLPRGTRSIILAFYGSRANPMCFTYIYAGLYVNYPAATLTRLCSTMSSILQYLALFNFVLIPSLLAILTSRIANLLGIYVTLVLCALRVFTDLPSYVITYARDHLFLVINTLTTLPTAVAFIWVLLYFLVRLTCSPCDLCRLAFLEVDDIEEQYVKSLIGKKFQIEVSSTKTEFCVRKDKQLTWKA</sequence>
<protein>
    <recommendedName>
        <fullName evidence="4">uracil phosphoribosyltransferase</fullName>
        <ecNumber evidence="4">2.4.2.9</ecNumber>
    </recommendedName>
</protein>
<dbReference type="InterPro" id="IPR050054">
    <property type="entry name" value="UPRTase/APRTase"/>
</dbReference>
<dbReference type="CDD" id="cd06223">
    <property type="entry name" value="PRTases_typeI"/>
    <property type="match status" value="1"/>
</dbReference>
<proteinExistence type="inferred from homology"/>
<feature type="domain" description="Phosphoribosyltransferase" evidence="11">
    <location>
        <begin position="10"/>
        <end position="197"/>
    </location>
</feature>
<comment type="caution">
    <text evidence="12">The sequence shown here is derived from an EMBL/GenBank/DDBJ whole genome shotgun (WGS) entry which is preliminary data.</text>
</comment>
<dbReference type="Gene3D" id="3.40.50.2020">
    <property type="match status" value="1"/>
</dbReference>
<evidence type="ECO:0000256" key="8">
    <source>
        <dbReference type="ARBA" id="ARBA00022741"/>
    </source>
</evidence>
<dbReference type="SUPFAM" id="SSF53271">
    <property type="entry name" value="PRTase-like"/>
    <property type="match status" value="1"/>
</dbReference>
<dbReference type="GO" id="GO:0004845">
    <property type="term" value="F:uracil phosphoribosyltransferase activity"/>
    <property type="evidence" value="ECO:0007669"/>
    <property type="project" value="UniProtKB-EC"/>
</dbReference>
<name>A0A8H7BP45_9FUNG</name>
<keyword evidence="9" id="KW-0342">GTP-binding</keyword>
<reference evidence="12" key="1">
    <citation type="submission" date="2020-01" db="EMBL/GenBank/DDBJ databases">
        <title>Genome Sequencing of Three Apophysomyces-Like Fungal Strains Confirms a Novel Fungal Genus in the Mucoromycota with divergent Burkholderia-like Endosymbiotic Bacteria.</title>
        <authorList>
            <person name="Stajich J.E."/>
            <person name="Macias A.M."/>
            <person name="Carter-House D."/>
            <person name="Lovett B."/>
            <person name="Kasson L.R."/>
            <person name="Berry K."/>
            <person name="Grigoriev I."/>
            <person name="Chang Y."/>
            <person name="Spatafora J."/>
            <person name="Kasson M.T."/>
        </authorList>
    </citation>
    <scope>NUCLEOTIDE SEQUENCE</scope>
    <source>
        <strain evidence="12">NRRL A-21654</strain>
    </source>
</reference>
<dbReference type="NCBIfam" id="NF001097">
    <property type="entry name" value="PRK00129.1"/>
    <property type="match status" value="1"/>
</dbReference>
<evidence type="ECO:0000313" key="12">
    <source>
        <dbReference type="EMBL" id="KAF7724070.1"/>
    </source>
</evidence>
<keyword evidence="10" id="KW-0812">Transmembrane</keyword>
<keyword evidence="13" id="KW-1185">Reference proteome</keyword>
<dbReference type="PANTHER" id="PTHR32315:SF4">
    <property type="entry name" value="URACIL PHOSPHORIBOSYLTRANSFERASE, CHLOROPLASTIC"/>
    <property type="match status" value="1"/>
</dbReference>
<dbReference type="GO" id="GO:0005525">
    <property type="term" value="F:GTP binding"/>
    <property type="evidence" value="ECO:0007669"/>
    <property type="project" value="UniProtKB-KW"/>
</dbReference>
<evidence type="ECO:0000256" key="10">
    <source>
        <dbReference type="SAM" id="Phobius"/>
    </source>
</evidence>
<feature type="transmembrane region" description="Helical" evidence="10">
    <location>
        <begin position="444"/>
        <end position="463"/>
    </location>
</feature>
<keyword evidence="10" id="KW-0472">Membrane</keyword>
<dbReference type="AlphaFoldDB" id="A0A8H7BP45"/>
<dbReference type="InterPro" id="IPR000836">
    <property type="entry name" value="PRTase_dom"/>
</dbReference>
<dbReference type="EMBL" id="JABAYA010000130">
    <property type="protein sequence ID" value="KAF7724070.1"/>
    <property type="molecule type" value="Genomic_DNA"/>
</dbReference>
<evidence type="ECO:0000256" key="6">
    <source>
        <dbReference type="ARBA" id="ARBA00022676"/>
    </source>
</evidence>
<dbReference type="Proteomes" id="UP000605846">
    <property type="component" value="Unassembled WGS sequence"/>
</dbReference>
<dbReference type="OrthoDB" id="10257085at2759"/>
<comment type="similarity">
    <text evidence="3">Belongs to the UPRTase family.</text>
</comment>
<evidence type="ECO:0000256" key="2">
    <source>
        <dbReference type="ARBA" id="ARBA00005180"/>
    </source>
</evidence>